<organism evidence="13 14">
    <name type="scientific">Deinococcus reticulitermitis</name>
    <dbReference type="NCBI Taxonomy" id="856736"/>
    <lineage>
        <taxon>Bacteria</taxon>
        <taxon>Thermotogati</taxon>
        <taxon>Deinococcota</taxon>
        <taxon>Deinococci</taxon>
        <taxon>Deinococcales</taxon>
        <taxon>Deinococcaceae</taxon>
        <taxon>Deinococcus</taxon>
    </lineage>
</organism>
<dbReference type="PRINTS" id="PR00344">
    <property type="entry name" value="BCTRLSENSOR"/>
</dbReference>
<evidence type="ECO:0000256" key="5">
    <source>
        <dbReference type="ARBA" id="ARBA00022679"/>
    </source>
</evidence>
<evidence type="ECO:0000313" key="13">
    <source>
        <dbReference type="EMBL" id="SEJ66411.1"/>
    </source>
</evidence>
<dbReference type="OrthoDB" id="335833at2"/>
<gene>
    <name evidence="13" type="ORF">SAMN04488058_11363</name>
</gene>
<dbReference type="InterPro" id="IPR004358">
    <property type="entry name" value="Sig_transdc_His_kin-like_C"/>
</dbReference>
<evidence type="ECO:0000256" key="7">
    <source>
        <dbReference type="ARBA" id="ARBA00022777"/>
    </source>
</evidence>
<sequence length="499" mass="53176">MLERPRVPSSFALLDQLPLPAYVSDATGATVYANPALTAHTGLSAETLSGHGFAELFHPEDRGPALALWTHAWRHHKPVEHQARLRVTGGRYRWHQIQSRPSFSGEQLAYIIGTLHDIHTLKAAEQRAERLQHLTLRLSGAQTVAEVGAALSHFAQALDAPRASLSVLRGQELHLVHAVGYEDALLTRWQTLPLDADLPTSEALRSGKLRLLSSEAFAAHLPHRTRSGAEPEPTPAEETGTAAAAKRTGHPDRTRDERRSGGPALPPYTLALAPLVTDGQPVGVLSLGFTGPHDVTPGEQTTRSRPRAVPELEAALDRAGRSAQRLRDLTGNLLSLTRARQAPAAAPTDLLALAGDVVDRVHPLAAERGLDLLLGGEPAWARVDPGLVTRALENLVGNALKFASGGEVSVSVHALGDYAELRVDDDGPGLPDGADALSPSLFEPFVRGPVRQEGFGLGLAVVREVAQAHGGRVRLEARPGGGTRARLVLPAELTPEPTP</sequence>
<dbReference type="SMART" id="SM00387">
    <property type="entry name" value="HATPase_c"/>
    <property type="match status" value="1"/>
</dbReference>
<keyword evidence="6" id="KW-0812">Transmembrane</keyword>
<dbReference type="Gene3D" id="3.30.450.20">
    <property type="entry name" value="PAS domain"/>
    <property type="match status" value="1"/>
</dbReference>
<protein>
    <recommendedName>
        <fullName evidence="3">histidine kinase</fullName>
        <ecNumber evidence="3">2.7.13.3</ecNumber>
    </recommendedName>
</protein>
<keyword evidence="5" id="KW-0808">Transferase</keyword>
<evidence type="ECO:0000256" key="2">
    <source>
        <dbReference type="ARBA" id="ARBA00004370"/>
    </source>
</evidence>
<dbReference type="InterPro" id="IPR035965">
    <property type="entry name" value="PAS-like_dom_sf"/>
</dbReference>
<evidence type="ECO:0000259" key="12">
    <source>
        <dbReference type="PROSITE" id="PS50112"/>
    </source>
</evidence>
<dbReference type="Proteomes" id="UP000199223">
    <property type="component" value="Unassembled WGS sequence"/>
</dbReference>
<dbReference type="InterPro" id="IPR013656">
    <property type="entry name" value="PAS_4"/>
</dbReference>
<evidence type="ECO:0000256" key="3">
    <source>
        <dbReference type="ARBA" id="ARBA00012438"/>
    </source>
</evidence>
<dbReference type="RefSeq" id="WP_092265080.1">
    <property type="nucleotide sequence ID" value="NZ_FNZA01000013.1"/>
</dbReference>
<dbReference type="PROSITE" id="PS50109">
    <property type="entry name" value="HIS_KIN"/>
    <property type="match status" value="1"/>
</dbReference>
<dbReference type="NCBIfam" id="TIGR00229">
    <property type="entry name" value="sensory_box"/>
    <property type="match status" value="1"/>
</dbReference>
<dbReference type="AlphaFoldDB" id="A0A1H7AL86"/>
<feature type="region of interest" description="Disordered" evidence="10">
    <location>
        <begin position="220"/>
        <end position="265"/>
    </location>
</feature>
<keyword evidence="8" id="KW-1133">Transmembrane helix</keyword>
<evidence type="ECO:0000313" key="14">
    <source>
        <dbReference type="Proteomes" id="UP000199223"/>
    </source>
</evidence>
<dbReference type="Gene3D" id="3.30.450.40">
    <property type="match status" value="1"/>
</dbReference>
<keyword evidence="7" id="KW-0418">Kinase</keyword>
<dbReference type="EMBL" id="FNZA01000013">
    <property type="protein sequence ID" value="SEJ66411.1"/>
    <property type="molecule type" value="Genomic_DNA"/>
</dbReference>
<dbReference type="STRING" id="856736.SAMN04488058_11363"/>
<dbReference type="InterPro" id="IPR036890">
    <property type="entry name" value="HATPase_C_sf"/>
</dbReference>
<feature type="compositionally biased region" description="Low complexity" evidence="10">
    <location>
        <begin position="228"/>
        <end position="245"/>
    </location>
</feature>
<dbReference type="PANTHER" id="PTHR45436:SF5">
    <property type="entry name" value="SENSOR HISTIDINE KINASE TRCS"/>
    <property type="match status" value="1"/>
</dbReference>
<dbReference type="Gene3D" id="3.30.565.10">
    <property type="entry name" value="Histidine kinase-like ATPase, C-terminal domain"/>
    <property type="match status" value="1"/>
</dbReference>
<comment type="subcellular location">
    <subcellularLocation>
        <location evidence="2">Membrane</location>
    </subcellularLocation>
</comment>
<evidence type="ECO:0000259" key="11">
    <source>
        <dbReference type="PROSITE" id="PS50109"/>
    </source>
</evidence>
<dbReference type="Pfam" id="PF08448">
    <property type="entry name" value="PAS_4"/>
    <property type="match status" value="1"/>
</dbReference>
<dbReference type="InterPro" id="IPR005467">
    <property type="entry name" value="His_kinase_dom"/>
</dbReference>
<dbReference type="InterPro" id="IPR029016">
    <property type="entry name" value="GAF-like_dom_sf"/>
</dbReference>
<dbReference type="SUPFAM" id="SSF55781">
    <property type="entry name" value="GAF domain-like"/>
    <property type="match status" value="1"/>
</dbReference>
<dbReference type="SUPFAM" id="SSF55785">
    <property type="entry name" value="PYP-like sensor domain (PAS domain)"/>
    <property type="match status" value="1"/>
</dbReference>
<keyword evidence="9" id="KW-0472">Membrane</keyword>
<proteinExistence type="predicted"/>
<dbReference type="InterPro" id="IPR000014">
    <property type="entry name" value="PAS"/>
</dbReference>
<dbReference type="GO" id="GO:0000160">
    <property type="term" value="P:phosphorelay signal transduction system"/>
    <property type="evidence" value="ECO:0007669"/>
    <property type="project" value="TreeGrafter"/>
</dbReference>
<dbReference type="SMART" id="SM00091">
    <property type="entry name" value="PAS"/>
    <property type="match status" value="1"/>
</dbReference>
<evidence type="ECO:0000256" key="8">
    <source>
        <dbReference type="ARBA" id="ARBA00022989"/>
    </source>
</evidence>
<reference evidence="14" key="1">
    <citation type="submission" date="2016-10" db="EMBL/GenBank/DDBJ databases">
        <authorList>
            <person name="Varghese N."/>
            <person name="Submissions S."/>
        </authorList>
    </citation>
    <scope>NUCLEOTIDE SEQUENCE [LARGE SCALE GENOMIC DNA]</scope>
    <source>
        <strain evidence="14">CGMCC 1.10218</strain>
    </source>
</reference>
<feature type="domain" description="PAS" evidence="12">
    <location>
        <begin position="13"/>
        <end position="62"/>
    </location>
</feature>
<evidence type="ECO:0000256" key="4">
    <source>
        <dbReference type="ARBA" id="ARBA00022553"/>
    </source>
</evidence>
<evidence type="ECO:0000256" key="9">
    <source>
        <dbReference type="ARBA" id="ARBA00023136"/>
    </source>
</evidence>
<dbReference type="CDD" id="cd00075">
    <property type="entry name" value="HATPase"/>
    <property type="match status" value="1"/>
</dbReference>
<dbReference type="InterPro" id="IPR050428">
    <property type="entry name" value="TCS_sensor_his_kinase"/>
</dbReference>
<feature type="domain" description="Histidine kinase" evidence="11">
    <location>
        <begin position="322"/>
        <end position="493"/>
    </location>
</feature>
<evidence type="ECO:0000256" key="10">
    <source>
        <dbReference type="SAM" id="MobiDB-lite"/>
    </source>
</evidence>
<evidence type="ECO:0000256" key="1">
    <source>
        <dbReference type="ARBA" id="ARBA00000085"/>
    </source>
</evidence>
<dbReference type="GO" id="GO:0005886">
    <property type="term" value="C:plasma membrane"/>
    <property type="evidence" value="ECO:0007669"/>
    <property type="project" value="TreeGrafter"/>
</dbReference>
<dbReference type="EC" id="2.7.13.3" evidence="3"/>
<evidence type="ECO:0000256" key="6">
    <source>
        <dbReference type="ARBA" id="ARBA00022692"/>
    </source>
</evidence>
<dbReference type="SUPFAM" id="SSF55874">
    <property type="entry name" value="ATPase domain of HSP90 chaperone/DNA topoisomerase II/histidine kinase"/>
    <property type="match status" value="1"/>
</dbReference>
<dbReference type="InterPro" id="IPR003594">
    <property type="entry name" value="HATPase_dom"/>
</dbReference>
<name>A0A1H7AL86_9DEIO</name>
<accession>A0A1H7AL86</accession>
<comment type="catalytic activity">
    <reaction evidence="1">
        <text>ATP + protein L-histidine = ADP + protein N-phospho-L-histidine.</text>
        <dbReference type="EC" id="2.7.13.3"/>
    </reaction>
</comment>
<keyword evidence="4" id="KW-0597">Phosphoprotein</keyword>
<feature type="compositionally biased region" description="Basic and acidic residues" evidence="10">
    <location>
        <begin position="249"/>
        <end position="260"/>
    </location>
</feature>
<keyword evidence="14" id="KW-1185">Reference proteome</keyword>
<dbReference type="Pfam" id="PF02518">
    <property type="entry name" value="HATPase_c"/>
    <property type="match status" value="1"/>
</dbReference>
<dbReference type="CDD" id="cd00130">
    <property type="entry name" value="PAS"/>
    <property type="match status" value="1"/>
</dbReference>
<dbReference type="PANTHER" id="PTHR45436">
    <property type="entry name" value="SENSOR HISTIDINE KINASE YKOH"/>
    <property type="match status" value="1"/>
</dbReference>
<dbReference type="GO" id="GO:0004673">
    <property type="term" value="F:protein histidine kinase activity"/>
    <property type="evidence" value="ECO:0007669"/>
    <property type="project" value="UniProtKB-EC"/>
</dbReference>
<dbReference type="PROSITE" id="PS50112">
    <property type="entry name" value="PAS"/>
    <property type="match status" value="1"/>
</dbReference>